<evidence type="ECO:0000256" key="1">
    <source>
        <dbReference type="ARBA" id="ARBA00006499"/>
    </source>
</evidence>
<comment type="caution">
    <text evidence="9">The sequence shown here is derived from an EMBL/GenBank/DDBJ whole genome shotgun (WGS) entry which is preliminary data.</text>
</comment>
<dbReference type="EMBL" id="JAEPRB010000271">
    <property type="protein sequence ID" value="KAG2217798.1"/>
    <property type="molecule type" value="Genomic_DNA"/>
</dbReference>
<accession>A0A8H7RXT9</accession>
<dbReference type="PANTHER" id="PTHR10655:SF17">
    <property type="entry name" value="LYSOPHOSPHOLIPASE-LIKE PROTEIN 1"/>
    <property type="match status" value="1"/>
</dbReference>
<dbReference type="EC" id="3.1.2.22" evidence="2"/>
<organism evidence="9 10">
    <name type="scientific">Circinella minor</name>
    <dbReference type="NCBI Taxonomy" id="1195481"/>
    <lineage>
        <taxon>Eukaryota</taxon>
        <taxon>Fungi</taxon>
        <taxon>Fungi incertae sedis</taxon>
        <taxon>Mucoromycota</taxon>
        <taxon>Mucoromycotina</taxon>
        <taxon>Mucoromycetes</taxon>
        <taxon>Mucorales</taxon>
        <taxon>Lichtheimiaceae</taxon>
        <taxon>Circinella</taxon>
    </lineage>
</organism>
<dbReference type="InterPro" id="IPR003140">
    <property type="entry name" value="PLipase/COase/thioEstase"/>
</dbReference>
<comment type="similarity">
    <text evidence="1">Belongs to the AB hydrolase superfamily. AB hydrolase 2 family.</text>
</comment>
<dbReference type="PANTHER" id="PTHR10655">
    <property type="entry name" value="LYSOPHOSPHOLIPASE-RELATED"/>
    <property type="match status" value="1"/>
</dbReference>
<comment type="function">
    <text evidence="5">Hydrolyzes fatty acids from S-acylated cysteine residues in proteins with a strong preference for palmitoylated G-alpha proteins over other acyl substrates. Mediates the deacylation of G-alpha proteins such as GPA1 in vivo, but has weak or no activity toward palmitoylated Ras proteins. Has weak lysophospholipase activity in vitro; however such activity may not exist in vivo.</text>
</comment>
<reference evidence="9 10" key="1">
    <citation type="submission" date="2020-12" db="EMBL/GenBank/DDBJ databases">
        <title>Metabolic potential, ecology and presence of endohyphal bacteria is reflected in genomic diversity of Mucoromycotina.</title>
        <authorList>
            <person name="Muszewska A."/>
            <person name="Okrasinska A."/>
            <person name="Steczkiewicz K."/>
            <person name="Drgas O."/>
            <person name="Orlowska M."/>
            <person name="Perlinska-Lenart U."/>
            <person name="Aleksandrzak-Piekarczyk T."/>
            <person name="Szatraj K."/>
            <person name="Zielenkiewicz U."/>
            <person name="Pilsyk S."/>
            <person name="Malc E."/>
            <person name="Mieczkowski P."/>
            <person name="Kruszewska J.S."/>
            <person name="Biernat P."/>
            <person name="Pawlowska J."/>
        </authorList>
    </citation>
    <scope>NUCLEOTIDE SEQUENCE [LARGE SCALE GENOMIC DNA]</scope>
    <source>
        <strain evidence="9 10">CBS 142.35</strain>
    </source>
</reference>
<dbReference type="AlphaFoldDB" id="A0A8H7RXT9"/>
<dbReference type="Gene3D" id="3.40.50.1820">
    <property type="entry name" value="alpha/beta hydrolase"/>
    <property type="match status" value="1"/>
</dbReference>
<evidence type="ECO:0000259" key="8">
    <source>
        <dbReference type="Pfam" id="PF02230"/>
    </source>
</evidence>
<evidence type="ECO:0000256" key="4">
    <source>
        <dbReference type="ARBA" id="ARBA00022801"/>
    </source>
</evidence>
<keyword evidence="4" id="KW-0378">Hydrolase</keyword>
<evidence type="ECO:0000256" key="5">
    <source>
        <dbReference type="ARBA" id="ARBA00029392"/>
    </source>
</evidence>
<name>A0A8H7RXT9_9FUNG</name>
<gene>
    <name evidence="9" type="ORF">INT45_005628</name>
</gene>
<dbReference type="InterPro" id="IPR050565">
    <property type="entry name" value="LYPA1-2/EST-like"/>
</dbReference>
<dbReference type="InterPro" id="IPR029058">
    <property type="entry name" value="AB_hydrolase_fold"/>
</dbReference>
<sequence>MSQLLKSIVVEATEKHTGTVIWLHGLGDSGAGWLFFVEELAPLFPHIKWILPTAPLIKVEANGNALLPAWFNVPSFDKSANLKKTDSKGMIHSSNLINQLIQTEIDSGTPSDKIILGGFSQGCVITLLTGYSTHHKLGGIIGCSGWLGVIEGIENIGTETNKQTPFLICHGENDLIVKPKYGQATAKYLNKIGFKTEFKLYPELGHGAGLQEIEDITSYIKDRLPSSQTYKSKI</sequence>
<evidence type="ECO:0000313" key="9">
    <source>
        <dbReference type="EMBL" id="KAG2217798.1"/>
    </source>
</evidence>
<dbReference type="Proteomes" id="UP000646827">
    <property type="component" value="Unassembled WGS sequence"/>
</dbReference>
<dbReference type="GO" id="GO:0005737">
    <property type="term" value="C:cytoplasm"/>
    <property type="evidence" value="ECO:0007669"/>
    <property type="project" value="TreeGrafter"/>
</dbReference>
<dbReference type="GO" id="GO:0052689">
    <property type="term" value="F:carboxylic ester hydrolase activity"/>
    <property type="evidence" value="ECO:0007669"/>
    <property type="project" value="TreeGrafter"/>
</dbReference>
<feature type="domain" description="Phospholipase/carboxylesterase/thioesterase" evidence="8">
    <location>
        <begin position="8"/>
        <end position="221"/>
    </location>
</feature>
<dbReference type="SUPFAM" id="SSF53474">
    <property type="entry name" value="alpha/beta-Hydrolases"/>
    <property type="match status" value="1"/>
</dbReference>
<keyword evidence="10" id="KW-1185">Reference proteome</keyword>
<dbReference type="OrthoDB" id="2418081at2759"/>
<evidence type="ECO:0000313" key="10">
    <source>
        <dbReference type="Proteomes" id="UP000646827"/>
    </source>
</evidence>
<dbReference type="GO" id="GO:0008474">
    <property type="term" value="F:palmitoyl-(protein) hydrolase activity"/>
    <property type="evidence" value="ECO:0007669"/>
    <property type="project" value="UniProtKB-EC"/>
</dbReference>
<evidence type="ECO:0000256" key="3">
    <source>
        <dbReference type="ARBA" id="ARBA00014923"/>
    </source>
</evidence>
<protein>
    <recommendedName>
        <fullName evidence="3">Acyl-protein thioesterase 1</fullName>
        <ecNumber evidence="2">3.1.2.22</ecNumber>
    </recommendedName>
    <alternativeName>
        <fullName evidence="6">Palmitoyl-protein hydrolase</fullName>
    </alternativeName>
</protein>
<proteinExistence type="inferred from homology"/>
<dbReference type="Pfam" id="PF02230">
    <property type="entry name" value="Abhydrolase_2"/>
    <property type="match status" value="1"/>
</dbReference>
<evidence type="ECO:0000256" key="2">
    <source>
        <dbReference type="ARBA" id="ARBA00012423"/>
    </source>
</evidence>
<evidence type="ECO:0000256" key="6">
    <source>
        <dbReference type="ARBA" id="ARBA00031195"/>
    </source>
</evidence>
<comment type="catalytic activity">
    <reaction evidence="7">
        <text>S-hexadecanoyl-L-cysteinyl-[protein] + H2O = L-cysteinyl-[protein] + hexadecanoate + H(+)</text>
        <dbReference type="Rhea" id="RHEA:19233"/>
        <dbReference type="Rhea" id="RHEA-COMP:10131"/>
        <dbReference type="Rhea" id="RHEA-COMP:11032"/>
        <dbReference type="ChEBI" id="CHEBI:7896"/>
        <dbReference type="ChEBI" id="CHEBI:15377"/>
        <dbReference type="ChEBI" id="CHEBI:15378"/>
        <dbReference type="ChEBI" id="CHEBI:29950"/>
        <dbReference type="ChEBI" id="CHEBI:74151"/>
        <dbReference type="EC" id="3.1.2.22"/>
    </reaction>
</comment>
<evidence type="ECO:0000256" key="7">
    <source>
        <dbReference type="ARBA" id="ARBA00047337"/>
    </source>
</evidence>